<keyword evidence="3" id="KW-1185">Reference proteome</keyword>
<name>A0A0D4C3R6_9MICC</name>
<dbReference type="Gene3D" id="3.60.21.10">
    <property type="match status" value="1"/>
</dbReference>
<reference evidence="2 3" key="1">
    <citation type="journal article" date="2015" name="Genome Announc.">
        <title>Complete Genome Sequencing of Protease-Producing Novel Arthrobacter sp. Strain IHBB 11108 Using PacBio Single-Molecule Real-Time Sequencing Technology.</title>
        <authorList>
            <person name="Kiran S."/>
            <person name="Swarnkar M.K."/>
            <person name="Pal M."/>
            <person name="Thakur R."/>
            <person name="Tewari R."/>
            <person name="Singh A.K."/>
            <person name="Gulati A."/>
        </authorList>
    </citation>
    <scope>NUCLEOTIDE SEQUENCE [LARGE SCALE GENOMIC DNA]</scope>
    <source>
        <strain evidence="2 3">IHBB 11108</strain>
    </source>
</reference>
<evidence type="ECO:0000259" key="1">
    <source>
        <dbReference type="Pfam" id="PF00149"/>
    </source>
</evidence>
<dbReference type="InterPro" id="IPR004843">
    <property type="entry name" value="Calcineurin-like_PHP"/>
</dbReference>
<dbReference type="PATRIC" id="fig|1618207.4.peg.1956"/>
<dbReference type="STRING" id="1618207.UM93_09660"/>
<dbReference type="AlphaFoldDB" id="A0A0D4C3R6"/>
<dbReference type="HOGENOM" id="CLU_055447_1_0_11"/>
<gene>
    <name evidence="2" type="ORF">UM93_09660</name>
</gene>
<dbReference type="KEGG" id="ari:UM93_09660"/>
<dbReference type="PANTHER" id="PTHR46546">
    <property type="entry name" value="SHEWANELLA-LIKE PROTEIN PHOSPHATASE 1"/>
    <property type="match status" value="1"/>
</dbReference>
<feature type="domain" description="Calcineurin-like phosphoesterase" evidence="1">
    <location>
        <begin position="2"/>
        <end position="212"/>
    </location>
</feature>
<protein>
    <recommendedName>
        <fullName evidence="1">Calcineurin-like phosphoesterase domain-containing protein</fullName>
    </recommendedName>
</protein>
<sequence>MVSDIHGHPEGLLAALREKDLTDQDEAWVGGDAQLWVLGDYFDRGPDGVGVVDLLIRLAVEAEAAGGQLTALLGNHEVLTLGKHRFGAITIQTPQGERSFAASWARNDGQAADQKRLTEHHLNWLMERPGMALVDEHLLIHSDVDVYRQWGSTVQEVNDYLLQALHTSDPETLWSLWSALTKRAAFQGLDGVDAAQGMLAQFGGSHIFHGHSIIGEDEGWPASATKGPKHYAEDTVTAIDGGLFLGGPCLVVEF</sequence>
<organism evidence="2 3">
    <name type="scientific">Psychromicrobium lacuslunae</name>
    <dbReference type="NCBI Taxonomy" id="1618207"/>
    <lineage>
        <taxon>Bacteria</taxon>
        <taxon>Bacillati</taxon>
        <taxon>Actinomycetota</taxon>
        <taxon>Actinomycetes</taxon>
        <taxon>Micrococcales</taxon>
        <taxon>Micrococcaceae</taxon>
        <taxon>Psychromicrobium</taxon>
    </lineage>
</organism>
<proteinExistence type="predicted"/>
<dbReference type="EMBL" id="CP011005">
    <property type="protein sequence ID" value="AJT43020.1"/>
    <property type="molecule type" value="Genomic_DNA"/>
</dbReference>
<dbReference type="Proteomes" id="UP000061839">
    <property type="component" value="Chromosome"/>
</dbReference>
<dbReference type="InterPro" id="IPR029052">
    <property type="entry name" value="Metallo-depent_PP-like"/>
</dbReference>
<dbReference type="GO" id="GO:0016787">
    <property type="term" value="F:hydrolase activity"/>
    <property type="evidence" value="ECO:0007669"/>
    <property type="project" value="InterPro"/>
</dbReference>
<dbReference type="PANTHER" id="PTHR46546:SF4">
    <property type="entry name" value="SHEWANELLA-LIKE PROTEIN PHOSPHATASE 1"/>
    <property type="match status" value="1"/>
</dbReference>
<accession>A0A0D4C3R6</accession>
<evidence type="ECO:0000313" key="3">
    <source>
        <dbReference type="Proteomes" id="UP000061839"/>
    </source>
</evidence>
<dbReference type="SUPFAM" id="SSF56300">
    <property type="entry name" value="Metallo-dependent phosphatases"/>
    <property type="match status" value="1"/>
</dbReference>
<dbReference type="Pfam" id="PF00149">
    <property type="entry name" value="Metallophos"/>
    <property type="match status" value="1"/>
</dbReference>
<evidence type="ECO:0000313" key="2">
    <source>
        <dbReference type="EMBL" id="AJT43020.1"/>
    </source>
</evidence>